<protein>
    <submittedName>
        <fullName evidence="1">Uncharacterized protein</fullName>
    </submittedName>
</protein>
<proteinExistence type="predicted"/>
<organism evidence="1 2">
    <name type="scientific">Paraburkholderia azotifigens</name>
    <dbReference type="NCBI Taxonomy" id="2057004"/>
    <lineage>
        <taxon>Bacteria</taxon>
        <taxon>Pseudomonadati</taxon>
        <taxon>Pseudomonadota</taxon>
        <taxon>Betaproteobacteria</taxon>
        <taxon>Burkholderiales</taxon>
        <taxon>Burkholderiaceae</taxon>
        <taxon>Paraburkholderia</taxon>
    </lineage>
</organism>
<evidence type="ECO:0000313" key="1">
    <source>
        <dbReference type="EMBL" id="TXC88936.1"/>
    </source>
</evidence>
<dbReference type="AlphaFoldDB" id="A0A5C6VWE0"/>
<evidence type="ECO:0000313" key="2">
    <source>
        <dbReference type="Proteomes" id="UP000321776"/>
    </source>
</evidence>
<dbReference type="RefSeq" id="WP_147234673.1">
    <property type="nucleotide sequence ID" value="NZ_VOQS01000001.1"/>
</dbReference>
<sequence length="143" mass="15374">MNAPAQDKRLGRAQHNLNCCTCLAGCADPRDVGVAAHVRTKIRTMAGDLFAISRHTGDCIVNALQDRFFSDSDAVLKRILDLAALRYLRDGSSTVTSEDVALALRSLASPATGLSCCDRCRWEVPVSKSREEGQPQPATPSSS</sequence>
<accession>A0A5C6VWE0</accession>
<comment type="caution">
    <text evidence="1">The sequence shown here is derived from an EMBL/GenBank/DDBJ whole genome shotgun (WGS) entry which is preliminary data.</text>
</comment>
<name>A0A5C6VWE0_9BURK</name>
<dbReference type="EMBL" id="VOQS01000001">
    <property type="protein sequence ID" value="TXC88936.1"/>
    <property type="molecule type" value="Genomic_DNA"/>
</dbReference>
<gene>
    <name evidence="1" type="ORF">FRZ40_15990</name>
</gene>
<reference evidence="1 2" key="1">
    <citation type="journal article" date="2018" name="Int. J. Syst. Evol. Microbiol.">
        <title>Paraburkholderia azotifigens sp. nov., a nitrogen-fixing bacterium isolated from paddy soil.</title>
        <authorList>
            <person name="Choi G.M."/>
            <person name="Im W.T."/>
        </authorList>
    </citation>
    <scope>NUCLEOTIDE SEQUENCE [LARGE SCALE GENOMIC DNA]</scope>
    <source>
        <strain evidence="1 2">NF 2-5-3</strain>
    </source>
</reference>
<dbReference type="Proteomes" id="UP000321776">
    <property type="component" value="Unassembled WGS sequence"/>
</dbReference>